<feature type="coiled-coil region" evidence="8">
    <location>
        <begin position="139"/>
        <end position="169"/>
    </location>
</feature>
<dbReference type="SMART" id="SM00448">
    <property type="entry name" value="REC"/>
    <property type="match status" value="1"/>
</dbReference>
<keyword evidence="3" id="KW-0547">Nucleotide-binding</keyword>
<evidence type="ECO:0000256" key="3">
    <source>
        <dbReference type="ARBA" id="ARBA00022741"/>
    </source>
</evidence>
<dbReference type="EMBL" id="CP038149">
    <property type="protein sequence ID" value="QBQ98807.1"/>
    <property type="molecule type" value="Genomic_DNA"/>
</dbReference>
<dbReference type="GO" id="GO:0016020">
    <property type="term" value="C:membrane"/>
    <property type="evidence" value="ECO:0007669"/>
    <property type="project" value="UniProtKB-SubCell"/>
</dbReference>
<organism evidence="11 12">
    <name type="scientific">Paraburkholderia pallida</name>
    <dbReference type="NCBI Taxonomy" id="2547399"/>
    <lineage>
        <taxon>Bacteria</taxon>
        <taxon>Pseudomonadati</taxon>
        <taxon>Pseudomonadota</taxon>
        <taxon>Betaproteobacteria</taxon>
        <taxon>Burkholderiales</taxon>
        <taxon>Burkholderiaceae</taxon>
        <taxon>Paraburkholderia</taxon>
    </lineage>
</organism>
<protein>
    <submittedName>
        <fullName evidence="11">Response regulator</fullName>
    </submittedName>
</protein>
<dbReference type="PANTHER" id="PTHR11920:SF335">
    <property type="entry name" value="GUANYLATE CYCLASE"/>
    <property type="match status" value="1"/>
</dbReference>
<feature type="modified residue" description="4-aspartylphosphate" evidence="7">
    <location>
        <position position="61"/>
    </location>
</feature>
<evidence type="ECO:0000256" key="5">
    <source>
        <dbReference type="ARBA" id="ARBA00023136"/>
    </source>
</evidence>
<evidence type="ECO:0000313" key="11">
    <source>
        <dbReference type="EMBL" id="QBQ98807.1"/>
    </source>
</evidence>
<evidence type="ECO:0000259" key="10">
    <source>
        <dbReference type="PROSITE" id="PS50125"/>
    </source>
</evidence>
<name>A0A4P7CUB4_9BURK</name>
<dbReference type="GO" id="GO:0000166">
    <property type="term" value="F:nucleotide binding"/>
    <property type="evidence" value="ECO:0007669"/>
    <property type="project" value="UniProtKB-KW"/>
</dbReference>
<evidence type="ECO:0000256" key="2">
    <source>
        <dbReference type="ARBA" id="ARBA00022692"/>
    </source>
</evidence>
<dbReference type="GO" id="GO:0000160">
    <property type="term" value="P:phosphorelay signal transduction system"/>
    <property type="evidence" value="ECO:0007669"/>
    <property type="project" value="InterPro"/>
</dbReference>
<keyword evidence="2" id="KW-0812">Transmembrane</keyword>
<evidence type="ECO:0000313" key="12">
    <source>
        <dbReference type="Proteomes" id="UP000295727"/>
    </source>
</evidence>
<gene>
    <name evidence="11" type="ORF">E1956_16185</name>
</gene>
<reference evidence="11 12" key="1">
    <citation type="submission" date="2019-03" db="EMBL/GenBank/DDBJ databases">
        <title>Paraburkholderia sp. 7MH5, isolated from subtropical forest soil.</title>
        <authorList>
            <person name="Gao Z.-H."/>
            <person name="Qiu L.-H."/>
        </authorList>
    </citation>
    <scope>NUCLEOTIDE SEQUENCE [LARGE SCALE GENOMIC DNA]</scope>
    <source>
        <strain evidence="11 12">7MH5</strain>
    </source>
</reference>
<evidence type="ECO:0000256" key="6">
    <source>
        <dbReference type="ARBA" id="ARBA00023239"/>
    </source>
</evidence>
<dbReference type="InterPro" id="IPR050401">
    <property type="entry name" value="Cyclic_nucleotide_synthase"/>
</dbReference>
<evidence type="ECO:0000259" key="9">
    <source>
        <dbReference type="PROSITE" id="PS50110"/>
    </source>
</evidence>
<sequence length="391" mass="43791">MIDSLAILNAKILVVDDLEANVLLLEQMLRRAGYVHVTSTMEASTVSELHRHHRYDLILLDLQMPGFDGFQVMESLKSLEVDNYLPVIAITAQPAHKLRALQTGAKDFISKPFDLAEVLMRVHNMLEVRLLHRESREYGKALEQKVREVEASRELIRRQSDELKDLYAKVVAEQKVSERLLRNMLPHPIAERLKAHLHDVADSSFPQVIADRFPEVSVLFADIVNFTGFSAGLSPEQLVEMLSDIFTDFDSIADTRGLEKIKTIGDAYMAAAGLPIPVDDHAARAAHMALDMIDTMARFNALRHCDLQLRIGINSGEVVAGVIGKRKFIYDLWGVAVNLASRMESHGMAGRVQVTAATRERLGDPFVFEARGTIVTKGMGELRTWFLVGRV</sequence>
<keyword evidence="8" id="KW-0175">Coiled coil</keyword>
<feature type="domain" description="Guanylate cyclase" evidence="10">
    <location>
        <begin position="217"/>
        <end position="344"/>
    </location>
</feature>
<dbReference type="AlphaFoldDB" id="A0A4P7CUB4"/>
<evidence type="ECO:0000256" key="8">
    <source>
        <dbReference type="SAM" id="Coils"/>
    </source>
</evidence>
<dbReference type="Gene3D" id="3.40.50.2300">
    <property type="match status" value="1"/>
</dbReference>
<dbReference type="RefSeq" id="WP_134750955.1">
    <property type="nucleotide sequence ID" value="NZ_CP038149.1"/>
</dbReference>
<dbReference type="CDD" id="cd07302">
    <property type="entry name" value="CHD"/>
    <property type="match status" value="1"/>
</dbReference>
<dbReference type="Pfam" id="PF00072">
    <property type="entry name" value="Response_reg"/>
    <property type="match status" value="1"/>
</dbReference>
<dbReference type="PROSITE" id="PS50125">
    <property type="entry name" value="GUANYLATE_CYCLASE_2"/>
    <property type="match status" value="1"/>
</dbReference>
<dbReference type="InterPro" id="IPR001789">
    <property type="entry name" value="Sig_transdc_resp-reg_receiver"/>
</dbReference>
<dbReference type="InterPro" id="IPR029787">
    <property type="entry name" value="Nucleotide_cyclase"/>
</dbReference>
<dbReference type="SMART" id="SM00044">
    <property type="entry name" value="CYCc"/>
    <property type="match status" value="1"/>
</dbReference>
<dbReference type="KEGG" id="ppai:E1956_16185"/>
<proteinExistence type="predicted"/>
<keyword evidence="5" id="KW-0472">Membrane</keyword>
<keyword evidence="7" id="KW-0597">Phosphoprotein</keyword>
<dbReference type="SUPFAM" id="SSF55073">
    <property type="entry name" value="Nucleotide cyclase"/>
    <property type="match status" value="1"/>
</dbReference>
<dbReference type="InterPro" id="IPR011006">
    <property type="entry name" value="CheY-like_superfamily"/>
</dbReference>
<dbReference type="CDD" id="cd17551">
    <property type="entry name" value="REC_RpfG-like"/>
    <property type="match status" value="1"/>
</dbReference>
<dbReference type="Proteomes" id="UP000295727">
    <property type="component" value="Chromosome 2"/>
</dbReference>
<accession>A0A4P7CUB4</accession>
<dbReference type="SUPFAM" id="SSF52172">
    <property type="entry name" value="CheY-like"/>
    <property type="match status" value="1"/>
</dbReference>
<dbReference type="GO" id="GO:0004016">
    <property type="term" value="F:adenylate cyclase activity"/>
    <property type="evidence" value="ECO:0007669"/>
    <property type="project" value="UniProtKB-ARBA"/>
</dbReference>
<dbReference type="Pfam" id="PF00211">
    <property type="entry name" value="Guanylate_cyc"/>
    <property type="match status" value="1"/>
</dbReference>
<evidence type="ECO:0000256" key="4">
    <source>
        <dbReference type="ARBA" id="ARBA00022989"/>
    </source>
</evidence>
<evidence type="ECO:0000256" key="7">
    <source>
        <dbReference type="PROSITE-ProRule" id="PRU00169"/>
    </source>
</evidence>
<keyword evidence="12" id="KW-1185">Reference proteome</keyword>
<dbReference type="OrthoDB" id="8964771at2"/>
<evidence type="ECO:0000256" key="1">
    <source>
        <dbReference type="ARBA" id="ARBA00004370"/>
    </source>
</evidence>
<dbReference type="InterPro" id="IPR001054">
    <property type="entry name" value="A/G_cyclase"/>
</dbReference>
<dbReference type="PANTHER" id="PTHR11920">
    <property type="entry name" value="GUANYLYL CYCLASE"/>
    <property type="match status" value="1"/>
</dbReference>
<keyword evidence="6" id="KW-0456">Lyase</keyword>
<dbReference type="GO" id="GO:0009190">
    <property type="term" value="P:cyclic nucleotide biosynthetic process"/>
    <property type="evidence" value="ECO:0007669"/>
    <property type="project" value="InterPro"/>
</dbReference>
<dbReference type="PROSITE" id="PS50110">
    <property type="entry name" value="RESPONSE_REGULATORY"/>
    <property type="match status" value="1"/>
</dbReference>
<dbReference type="Gene3D" id="3.30.70.1230">
    <property type="entry name" value="Nucleotide cyclase"/>
    <property type="match status" value="1"/>
</dbReference>
<comment type="subcellular location">
    <subcellularLocation>
        <location evidence="1">Membrane</location>
    </subcellularLocation>
</comment>
<feature type="domain" description="Response regulatory" evidence="9">
    <location>
        <begin position="11"/>
        <end position="126"/>
    </location>
</feature>
<keyword evidence="4" id="KW-1133">Transmembrane helix</keyword>